<dbReference type="GO" id="GO:0015891">
    <property type="term" value="P:siderophore transport"/>
    <property type="evidence" value="ECO:0007669"/>
    <property type="project" value="InterPro"/>
</dbReference>
<evidence type="ECO:0000256" key="6">
    <source>
        <dbReference type="ARBA" id="ARBA00022692"/>
    </source>
</evidence>
<dbReference type="PANTHER" id="PTHR32552">
    <property type="entry name" value="FERRICHROME IRON RECEPTOR-RELATED"/>
    <property type="match status" value="1"/>
</dbReference>
<evidence type="ECO:0000313" key="19">
    <source>
        <dbReference type="EMBL" id="RUR72024.1"/>
    </source>
</evidence>
<evidence type="ECO:0000313" key="20">
    <source>
        <dbReference type="Proteomes" id="UP000268857"/>
    </source>
</evidence>
<evidence type="ECO:0000259" key="16">
    <source>
        <dbReference type="Pfam" id="PF00593"/>
    </source>
</evidence>
<dbReference type="Gene3D" id="2.40.170.20">
    <property type="entry name" value="TonB-dependent receptor, beta-barrel domain"/>
    <property type="match status" value="1"/>
</dbReference>
<evidence type="ECO:0000256" key="9">
    <source>
        <dbReference type="ARBA" id="ARBA00023065"/>
    </source>
</evidence>
<dbReference type="STRING" id="211165.GCA_000317285_05388"/>
<keyword evidence="9" id="KW-0406">Ion transport</keyword>
<dbReference type="Proteomes" id="UP000268857">
    <property type="component" value="Unassembled WGS sequence"/>
</dbReference>
<keyword evidence="11 13" id="KW-0472">Membrane</keyword>
<name>A0A433MVZ0_CHLFR</name>
<dbReference type="Gene3D" id="2.170.130.10">
    <property type="entry name" value="TonB-dependent receptor, plug domain"/>
    <property type="match status" value="1"/>
</dbReference>
<accession>A0A433MVZ0</accession>
<gene>
    <name evidence="19" type="ORF">PCC6912_65740</name>
</gene>
<feature type="domain" description="TonB-dependent receptor-like beta-barrel" evidence="16">
    <location>
        <begin position="409"/>
        <end position="841"/>
    </location>
</feature>
<dbReference type="PANTHER" id="PTHR32552:SF68">
    <property type="entry name" value="FERRICHROME OUTER MEMBRANE TRANSPORTER_PHAGE RECEPTOR"/>
    <property type="match status" value="1"/>
</dbReference>
<dbReference type="Pfam" id="PF07715">
    <property type="entry name" value="Plug"/>
    <property type="match status" value="1"/>
</dbReference>
<dbReference type="InterPro" id="IPR000531">
    <property type="entry name" value="Beta-barrel_TonB"/>
</dbReference>
<dbReference type="RefSeq" id="WP_016874046.1">
    <property type="nucleotide sequence ID" value="NZ_AJLN01000118.1"/>
</dbReference>
<dbReference type="GO" id="GO:0009279">
    <property type="term" value="C:cell outer membrane"/>
    <property type="evidence" value="ECO:0007669"/>
    <property type="project" value="UniProtKB-SubCell"/>
</dbReference>
<evidence type="ECO:0000256" key="10">
    <source>
        <dbReference type="ARBA" id="ARBA00023077"/>
    </source>
</evidence>
<evidence type="ECO:0000256" key="4">
    <source>
        <dbReference type="ARBA" id="ARBA00022452"/>
    </source>
</evidence>
<evidence type="ECO:0000256" key="7">
    <source>
        <dbReference type="ARBA" id="ARBA00022729"/>
    </source>
</evidence>
<feature type="domain" description="TonB-dependent receptor plug" evidence="17">
    <location>
        <begin position="232"/>
        <end position="334"/>
    </location>
</feature>
<evidence type="ECO:0000256" key="12">
    <source>
        <dbReference type="ARBA" id="ARBA00023237"/>
    </source>
</evidence>
<keyword evidence="12 13" id="KW-0998">Cell outer membrane</keyword>
<evidence type="ECO:0000256" key="15">
    <source>
        <dbReference type="SAM" id="MobiDB-lite"/>
    </source>
</evidence>
<comment type="caution">
    <text evidence="19">The sequence shown here is derived from an EMBL/GenBank/DDBJ whole genome shotgun (WGS) entry which is preliminary data.</text>
</comment>
<dbReference type="InterPro" id="IPR010105">
    <property type="entry name" value="TonB_sidphr_rcpt"/>
</dbReference>
<keyword evidence="10 14" id="KW-0798">TonB box</keyword>
<dbReference type="FunFam" id="2.170.130.10:FF:000001">
    <property type="entry name" value="Catecholate siderophore TonB-dependent receptor"/>
    <property type="match status" value="1"/>
</dbReference>
<evidence type="ECO:0000259" key="17">
    <source>
        <dbReference type="Pfam" id="PF07715"/>
    </source>
</evidence>
<evidence type="ECO:0000256" key="8">
    <source>
        <dbReference type="ARBA" id="ARBA00023004"/>
    </source>
</evidence>
<feature type="domain" description="AMIN" evidence="18">
    <location>
        <begin position="77"/>
        <end position="175"/>
    </location>
</feature>
<dbReference type="CDD" id="cd01347">
    <property type="entry name" value="ligand_gated_channel"/>
    <property type="match status" value="1"/>
</dbReference>
<dbReference type="InterPro" id="IPR037066">
    <property type="entry name" value="Plug_dom_sf"/>
</dbReference>
<dbReference type="GO" id="GO:0015344">
    <property type="term" value="F:siderophore uptake transmembrane transporter activity"/>
    <property type="evidence" value="ECO:0007669"/>
    <property type="project" value="TreeGrafter"/>
</dbReference>
<dbReference type="Pfam" id="PF00593">
    <property type="entry name" value="TonB_dep_Rec_b-barrel"/>
    <property type="match status" value="1"/>
</dbReference>
<dbReference type="SUPFAM" id="SSF56935">
    <property type="entry name" value="Porins"/>
    <property type="match status" value="1"/>
</dbReference>
<keyword evidence="5" id="KW-0410">Iron transport</keyword>
<dbReference type="NCBIfam" id="TIGR01783">
    <property type="entry name" value="TonB-siderophor"/>
    <property type="match status" value="1"/>
</dbReference>
<dbReference type="InterPro" id="IPR036942">
    <property type="entry name" value="Beta-barrel_TonB_sf"/>
</dbReference>
<comment type="similarity">
    <text evidence="2 13 14">Belongs to the TonB-dependent receptor family.</text>
</comment>
<evidence type="ECO:0000256" key="11">
    <source>
        <dbReference type="ARBA" id="ARBA00023136"/>
    </source>
</evidence>
<keyword evidence="19" id="KW-0675">Receptor</keyword>
<dbReference type="PROSITE" id="PS52016">
    <property type="entry name" value="TONB_DEPENDENT_REC_3"/>
    <property type="match status" value="1"/>
</dbReference>
<keyword evidence="20" id="KW-1185">Reference proteome</keyword>
<feature type="compositionally biased region" description="Basic and acidic residues" evidence="15">
    <location>
        <begin position="185"/>
        <end position="196"/>
    </location>
</feature>
<dbReference type="Pfam" id="PF11741">
    <property type="entry name" value="AMIN"/>
    <property type="match status" value="1"/>
</dbReference>
<dbReference type="GO" id="GO:0038023">
    <property type="term" value="F:signaling receptor activity"/>
    <property type="evidence" value="ECO:0007669"/>
    <property type="project" value="InterPro"/>
</dbReference>
<keyword evidence="6 13" id="KW-0812">Transmembrane</keyword>
<proteinExistence type="inferred from homology"/>
<evidence type="ECO:0000259" key="18">
    <source>
        <dbReference type="Pfam" id="PF11741"/>
    </source>
</evidence>
<evidence type="ECO:0000256" key="2">
    <source>
        <dbReference type="ARBA" id="ARBA00009810"/>
    </source>
</evidence>
<organism evidence="19 20">
    <name type="scientific">Chlorogloeopsis fritschii PCC 6912</name>
    <dbReference type="NCBI Taxonomy" id="211165"/>
    <lineage>
        <taxon>Bacteria</taxon>
        <taxon>Bacillati</taxon>
        <taxon>Cyanobacteriota</taxon>
        <taxon>Cyanophyceae</taxon>
        <taxon>Nostocales</taxon>
        <taxon>Chlorogloeopsidaceae</taxon>
        <taxon>Chlorogloeopsis</taxon>
    </lineage>
</organism>
<dbReference type="FunFam" id="2.40.170.20:FF:000005">
    <property type="entry name" value="TonB-dependent siderophore receptor"/>
    <property type="match status" value="1"/>
</dbReference>
<dbReference type="InterPro" id="IPR021731">
    <property type="entry name" value="AMIN_dom"/>
</dbReference>
<keyword evidence="4 13" id="KW-1134">Transmembrane beta strand</keyword>
<keyword evidence="3 13" id="KW-0813">Transport</keyword>
<reference evidence="19 20" key="1">
    <citation type="journal article" date="2019" name="Genome Biol. Evol.">
        <title>Day and night: Metabolic profiles and evolutionary relationships of six axenic non-marine cyanobacteria.</title>
        <authorList>
            <person name="Will S.E."/>
            <person name="Henke P."/>
            <person name="Boedeker C."/>
            <person name="Huang S."/>
            <person name="Brinkmann H."/>
            <person name="Rohde M."/>
            <person name="Jarek M."/>
            <person name="Friedl T."/>
            <person name="Seufert S."/>
            <person name="Schumacher M."/>
            <person name="Overmann J."/>
            <person name="Neumann-Schaal M."/>
            <person name="Petersen J."/>
        </authorList>
    </citation>
    <scope>NUCLEOTIDE SEQUENCE [LARGE SCALE GENOMIC DNA]</scope>
    <source>
        <strain evidence="19 20">PCC 6912</strain>
    </source>
</reference>
<comment type="subcellular location">
    <subcellularLocation>
        <location evidence="1 13">Cell outer membrane</location>
        <topology evidence="1 13">Multi-pass membrane protein</topology>
    </subcellularLocation>
</comment>
<dbReference type="OrthoDB" id="503423at2"/>
<evidence type="ECO:0000256" key="13">
    <source>
        <dbReference type="PROSITE-ProRule" id="PRU01360"/>
    </source>
</evidence>
<keyword evidence="7" id="KW-0732">Signal</keyword>
<sequence>MKLWQFSFGMRLWLIISLSGFLGTVATEPGLASEKLKNTNISQLGNIKFPATSAQMLVQQPAPTNATPGEVITITGVRANPTDKGVEVVLETAQGEKLQVTNRSTGNNFIADITGGQLRLPDGNAFTFKSEKPIEGITEITVANIDANTVRITVVGEKALPAVELFDDNVGLIFAVASTATAAQEPEKPATQKPEEQPAAQQDEPIELVVTGERDGYRVPNTSVGTRTDTPLRDIPQSIQVVPQEVLRDQNVTTYNEALRNVPGVAPFNSSTTQISNFIIRGFLSFDFASNLVLRNGLREAGGLNAETTPDIERIEVLLGPASVLYGAVNPGGTINLVTKQPLRDPFYAVDATIGSYDFYRGAIDLSGPLNDSRTVLYRLNASYLVRGSFIDFVERDQFTIAPVVSVAIGERTSFTLEGEYTQTNETNFTGLPAVGTVLPNPNGRIPRNRFVGNPDFVLTSKRSRVGYRLQHEFSDNWSLQNAFQARFFDRIWENGWRINTSLDPDNRTLNGELYDEENDVTIYDLNTNLTGRFSTGSIEHQLVFGVDLGRYEQDLRLFTAPAVPLDVFNPVYGQPFAGPYRNDGNTSTVTDTLGIYIQDQVTLAPNLKLLLGGRFDLFEQITQDLLTDTRTSQSGNAFSPRVGIVYQPIEPISLYASYSRSFNPVTGTAFDGSPFQPERGTQYEVGIKADLNDQLSTTLAFYDLTRTNVLTTDPDNPNFSIQTGEQRSQGIELRVQGEILPGWNILAGYAYTDARITQDNTFPVGNRLNGVPENAFNLWTSYEIQQGTLQGLGFGLGLFYVGGRQVDLDNSVELPSYLRTDAAIFYRRDQFRAALNFRNLFNVDYFESTFSPLTISYGEPFAVQGTISWQF</sequence>
<feature type="region of interest" description="Disordered" evidence="15">
    <location>
        <begin position="183"/>
        <end position="205"/>
    </location>
</feature>
<evidence type="ECO:0000256" key="3">
    <source>
        <dbReference type="ARBA" id="ARBA00022448"/>
    </source>
</evidence>
<dbReference type="AlphaFoldDB" id="A0A433MVZ0"/>
<evidence type="ECO:0000256" key="5">
    <source>
        <dbReference type="ARBA" id="ARBA00022496"/>
    </source>
</evidence>
<keyword evidence="8" id="KW-0408">Iron</keyword>
<evidence type="ECO:0000256" key="14">
    <source>
        <dbReference type="RuleBase" id="RU003357"/>
    </source>
</evidence>
<dbReference type="InterPro" id="IPR039426">
    <property type="entry name" value="TonB-dep_rcpt-like"/>
</dbReference>
<evidence type="ECO:0000256" key="1">
    <source>
        <dbReference type="ARBA" id="ARBA00004571"/>
    </source>
</evidence>
<protein>
    <submittedName>
        <fullName evidence="19">Ferrichrome-iron receptor</fullName>
    </submittedName>
</protein>
<dbReference type="EMBL" id="RSCJ01000064">
    <property type="protein sequence ID" value="RUR72024.1"/>
    <property type="molecule type" value="Genomic_DNA"/>
</dbReference>
<dbReference type="InterPro" id="IPR012910">
    <property type="entry name" value="Plug_dom"/>
</dbReference>